<sequence length="43" mass="4784">MVSKLFDAGHINGAHAMDRNDNHGAASRRRVRLRAHRMQTSAA</sequence>
<gene>
    <name evidence="2" type="ORF">AKJ09_09481</name>
</gene>
<feature type="region of interest" description="Disordered" evidence="1">
    <location>
        <begin position="13"/>
        <end position="43"/>
    </location>
</feature>
<dbReference type="KEGG" id="llu:AKJ09_09481"/>
<accession>A0A0K1QAQ8</accession>
<evidence type="ECO:0000313" key="3">
    <source>
        <dbReference type="Proteomes" id="UP000064967"/>
    </source>
</evidence>
<organism evidence="2 3">
    <name type="scientific">Labilithrix luteola</name>
    <dbReference type="NCBI Taxonomy" id="1391654"/>
    <lineage>
        <taxon>Bacteria</taxon>
        <taxon>Pseudomonadati</taxon>
        <taxon>Myxococcota</taxon>
        <taxon>Polyangia</taxon>
        <taxon>Polyangiales</taxon>
        <taxon>Labilitrichaceae</taxon>
        <taxon>Labilithrix</taxon>
    </lineage>
</organism>
<dbReference type="AlphaFoldDB" id="A0A0K1QAQ8"/>
<protein>
    <submittedName>
        <fullName evidence="2">Uncharacterized protein</fullName>
    </submittedName>
</protein>
<reference evidence="2 3" key="1">
    <citation type="submission" date="2015-08" db="EMBL/GenBank/DDBJ databases">
        <authorList>
            <person name="Babu N.S."/>
            <person name="Beckwith C.J."/>
            <person name="Beseler K.G."/>
            <person name="Brison A."/>
            <person name="Carone J.V."/>
            <person name="Caskin T.P."/>
            <person name="Diamond M."/>
            <person name="Durham M.E."/>
            <person name="Foxe J.M."/>
            <person name="Go M."/>
            <person name="Henderson B.A."/>
            <person name="Jones I.B."/>
            <person name="McGettigan J.A."/>
            <person name="Micheletti S.J."/>
            <person name="Nasrallah M.E."/>
            <person name="Ortiz D."/>
            <person name="Piller C.R."/>
            <person name="Privatt S.R."/>
            <person name="Schneider S.L."/>
            <person name="Sharp S."/>
            <person name="Smith T.C."/>
            <person name="Stanton J.D."/>
            <person name="Ullery H.E."/>
            <person name="Wilson R.J."/>
            <person name="Serrano M.G."/>
            <person name="Buck G."/>
            <person name="Lee V."/>
            <person name="Wang Y."/>
            <person name="Carvalho R."/>
            <person name="Voegtly L."/>
            <person name="Shi R."/>
            <person name="Duckworth R."/>
            <person name="Johnson A."/>
            <person name="Loviza R."/>
            <person name="Walstead R."/>
            <person name="Shah Z."/>
            <person name="Kiflezghi M."/>
            <person name="Wade K."/>
            <person name="Ball S.L."/>
            <person name="Bradley K.W."/>
            <person name="Asai D.J."/>
            <person name="Bowman C.A."/>
            <person name="Russell D.A."/>
            <person name="Pope W.H."/>
            <person name="Jacobs-Sera D."/>
            <person name="Hendrix R.W."/>
            <person name="Hatfull G.F."/>
        </authorList>
    </citation>
    <scope>NUCLEOTIDE SEQUENCE [LARGE SCALE GENOMIC DNA]</scope>
    <source>
        <strain evidence="2 3">DSM 27648</strain>
    </source>
</reference>
<keyword evidence="3" id="KW-1185">Reference proteome</keyword>
<evidence type="ECO:0000313" key="2">
    <source>
        <dbReference type="EMBL" id="AKV02818.1"/>
    </source>
</evidence>
<proteinExistence type="predicted"/>
<dbReference type="EMBL" id="CP012333">
    <property type="protein sequence ID" value="AKV02818.1"/>
    <property type="molecule type" value="Genomic_DNA"/>
</dbReference>
<dbReference type="Proteomes" id="UP000064967">
    <property type="component" value="Chromosome"/>
</dbReference>
<evidence type="ECO:0000256" key="1">
    <source>
        <dbReference type="SAM" id="MobiDB-lite"/>
    </source>
</evidence>
<feature type="compositionally biased region" description="Basic residues" evidence="1">
    <location>
        <begin position="26"/>
        <end position="37"/>
    </location>
</feature>
<name>A0A0K1QAQ8_9BACT</name>